<evidence type="ECO:0000256" key="3">
    <source>
        <dbReference type="ARBA" id="ARBA00022827"/>
    </source>
</evidence>
<dbReference type="PANTHER" id="PTHR10961">
    <property type="entry name" value="PEROXISOMAL SARCOSINE OXIDASE"/>
    <property type="match status" value="1"/>
</dbReference>
<dbReference type="NCBIfam" id="NF008425">
    <property type="entry name" value="PRK11259.1"/>
    <property type="match status" value="1"/>
</dbReference>
<accession>A0ABP8PZT6</accession>
<dbReference type="EMBL" id="BAABHF010000019">
    <property type="protein sequence ID" value="GAA4494005.1"/>
    <property type="molecule type" value="Genomic_DNA"/>
</dbReference>
<proteinExistence type="predicted"/>
<evidence type="ECO:0000313" key="6">
    <source>
        <dbReference type="EMBL" id="GAA4494005.1"/>
    </source>
</evidence>
<keyword evidence="4" id="KW-0560">Oxidoreductase</keyword>
<dbReference type="InterPro" id="IPR045170">
    <property type="entry name" value="MTOX"/>
</dbReference>
<comment type="cofactor">
    <cofactor evidence="1">
        <name>FAD</name>
        <dbReference type="ChEBI" id="CHEBI:57692"/>
    </cofactor>
</comment>
<evidence type="ECO:0000259" key="5">
    <source>
        <dbReference type="Pfam" id="PF01266"/>
    </source>
</evidence>
<keyword evidence="7" id="KW-1185">Reference proteome</keyword>
<dbReference type="SUPFAM" id="SSF51905">
    <property type="entry name" value="FAD/NAD(P)-binding domain"/>
    <property type="match status" value="1"/>
</dbReference>
<dbReference type="Gene3D" id="3.50.50.60">
    <property type="entry name" value="FAD/NAD(P)-binding domain"/>
    <property type="match status" value="1"/>
</dbReference>
<protein>
    <submittedName>
        <fullName evidence="6">N-methyl-L-tryptophan oxidase</fullName>
    </submittedName>
</protein>
<dbReference type="InterPro" id="IPR006076">
    <property type="entry name" value="FAD-dep_OxRdtase"/>
</dbReference>
<dbReference type="InterPro" id="IPR036188">
    <property type="entry name" value="FAD/NAD-bd_sf"/>
</dbReference>
<comment type="caution">
    <text evidence="6">The sequence shown here is derived from an EMBL/GenBank/DDBJ whole genome shotgun (WGS) entry which is preliminary data.</text>
</comment>
<sequence length="376" mass="40046">MDADVAVIGTGTMGSMALWRLARAGVDAIGFEQFGVGHDRSAAGGESRIFRTAYKEGPEYVPTLLRAYELWRELEAESGRDLLTLTGGLMIGDLEEGGMRNVLASIERFGLSHEILDGTQMAGRYPQHTLFPGEAAVLDRLAGVLRPEFAVISATLRARRLGARVISGTPVVAVEPSSDGVTVRAGGRDYRFAQAVITAGPWTARFAPELARRVSPRKIVMTWYMADDPAAYVPAAFPIFIREHRGVGMFGIPSLDGGSVKVALSDTYGDVGDADDLDHNVAPGDLATVNEAVAACLPGLVPQPIRVSAHMDAYTTDKHALVGALPGARNTWLLGGFSGHGFKMAPAFGQIAADLVQHGETTLPIDHLDPGRFLTV</sequence>
<gene>
    <name evidence="6" type="primary">solA_1</name>
    <name evidence="6" type="ORF">GCM10023191_032410</name>
</gene>
<name>A0ABP8PZT6_9ACTN</name>
<evidence type="ECO:0000313" key="7">
    <source>
        <dbReference type="Proteomes" id="UP001500503"/>
    </source>
</evidence>
<feature type="domain" description="FAD dependent oxidoreductase" evidence="5">
    <location>
        <begin position="4"/>
        <end position="355"/>
    </location>
</feature>
<evidence type="ECO:0000256" key="2">
    <source>
        <dbReference type="ARBA" id="ARBA00022630"/>
    </source>
</evidence>
<dbReference type="RefSeq" id="WP_345464089.1">
    <property type="nucleotide sequence ID" value="NZ_BAABHF010000019.1"/>
</dbReference>
<evidence type="ECO:0000256" key="4">
    <source>
        <dbReference type="ARBA" id="ARBA00023002"/>
    </source>
</evidence>
<keyword evidence="3" id="KW-0274">FAD</keyword>
<dbReference type="PANTHER" id="PTHR10961:SF7">
    <property type="entry name" value="FAD DEPENDENT OXIDOREDUCTASE DOMAIN-CONTAINING PROTEIN"/>
    <property type="match status" value="1"/>
</dbReference>
<dbReference type="Gene3D" id="3.30.9.10">
    <property type="entry name" value="D-Amino Acid Oxidase, subunit A, domain 2"/>
    <property type="match status" value="1"/>
</dbReference>
<reference evidence="7" key="1">
    <citation type="journal article" date="2019" name="Int. J. Syst. Evol. Microbiol.">
        <title>The Global Catalogue of Microorganisms (GCM) 10K type strain sequencing project: providing services to taxonomists for standard genome sequencing and annotation.</title>
        <authorList>
            <consortium name="The Broad Institute Genomics Platform"/>
            <consortium name="The Broad Institute Genome Sequencing Center for Infectious Disease"/>
            <person name="Wu L."/>
            <person name="Ma J."/>
        </authorList>
    </citation>
    <scope>NUCLEOTIDE SEQUENCE [LARGE SCALE GENOMIC DNA]</scope>
    <source>
        <strain evidence="7">JCM 17933</strain>
    </source>
</reference>
<keyword evidence="2" id="KW-0285">Flavoprotein</keyword>
<evidence type="ECO:0000256" key="1">
    <source>
        <dbReference type="ARBA" id="ARBA00001974"/>
    </source>
</evidence>
<organism evidence="6 7">
    <name type="scientific">Actinoallomurus oryzae</name>
    <dbReference type="NCBI Taxonomy" id="502180"/>
    <lineage>
        <taxon>Bacteria</taxon>
        <taxon>Bacillati</taxon>
        <taxon>Actinomycetota</taxon>
        <taxon>Actinomycetes</taxon>
        <taxon>Streptosporangiales</taxon>
        <taxon>Thermomonosporaceae</taxon>
        <taxon>Actinoallomurus</taxon>
    </lineage>
</organism>
<dbReference type="Proteomes" id="UP001500503">
    <property type="component" value="Unassembled WGS sequence"/>
</dbReference>
<dbReference type="Pfam" id="PF01266">
    <property type="entry name" value="DAO"/>
    <property type="match status" value="1"/>
</dbReference>
<dbReference type="SUPFAM" id="SSF54373">
    <property type="entry name" value="FAD-linked reductases, C-terminal domain"/>
    <property type="match status" value="1"/>
</dbReference>